<dbReference type="EMBL" id="JALAAR010000001">
    <property type="protein sequence ID" value="MEH8015849.1"/>
    <property type="molecule type" value="Genomic_DNA"/>
</dbReference>
<evidence type="ECO:0000313" key="1">
    <source>
        <dbReference type="EMBL" id="MEH8015849.1"/>
    </source>
</evidence>
<dbReference type="RefSeq" id="WP_335734269.1">
    <property type="nucleotide sequence ID" value="NZ_JALAAR010000001.1"/>
</dbReference>
<reference evidence="1 2" key="1">
    <citation type="journal article" date="2023" name="Ecotoxicol. Environ. Saf.">
        <title>Mercury remediation potential of mercury-resistant strain Rheinheimera metallidurans sp. nov. isolated from a municipal waste dumping site.</title>
        <authorList>
            <person name="Yadav V."/>
            <person name="Manjhi A."/>
            <person name="Vadakedath N."/>
        </authorList>
    </citation>
    <scope>NUCLEOTIDE SEQUENCE [LARGE SCALE GENOMIC DNA]</scope>
    <source>
        <strain evidence="1 2">E-49</strain>
    </source>
</reference>
<dbReference type="InterPro" id="IPR011004">
    <property type="entry name" value="Trimer_LpxA-like_sf"/>
</dbReference>
<keyword evidence="1" id="KW-0808">Transferase</keyword>
<accession>A0ABU8C1R9</accession>
<comment type="caution">
    <text evidence="1">The sequence shown here is derived from an EMBL/GenBank/DDBJ whole genome shotgun (WGS) entry which is preliminary data.</text>
</comment>
<name>A0ABU8C1R9_9GAMM</name>
<proteinExistence type="predicted"/>
<organism evidence="1 2">
    <name type="scientific">Rheinheimera muenzenbergensis</name>
    <dbReference type="NCBI Taxonomy" id="1193628"/>
    <lineage>
        <taxon>Bacteria</taxon>
        <taxon>Pseudomonadati</taxon>
        <taxon>Pseudomonadota</taxon>
        <taxon>Gammaproteobacteria</taxon>
        <taxon>Chromatiales</taxon>
        <taxon>Chromatiaceae</taxon>
        <taxon>Rheinheimera</taxon>
    </lineage>
</organism>
<dbReference type="InterPro" id="IPR051159">
    <property type="entry name" value="Hexapeptide_acetyltransf"/>
</dbReference>
<dbReference type="Gene3D" id="2.160.10.10">
    <property type="entry name" value="Hexapeptide repeat proteins"/>
    <property type="match status" value="1"/>
</dbReference>
<dbReference type="GO" id="GO:0016746">
    <property type="term" value="F:acyltransferase activity"/>
    <property type="evidence" value="ECO:0007669"/>
    <property type="project" value="UniProtKB-KW"/>
</dbReference>
<dbReference type="SUPFAM" id="SSF51161">
    <property type="entry name" value="Trimeric LpxA-like enzymes"/>
    <property type="match status" value="1"/>
</dbReference>
<keyword evidence="1" id="KW-0012">Acyltransferase</keyword>
<dbReference type="CDD" id="cd04647">
    <property type="entry name" value="LbH_MAT_like"/>
    <property type="match status" value="1"/>
</dbReference>
<dbReference type="PANTHER" id="PTHR23416">
    <property type="entry name" value="SIALIC ACID SYNTHASE-RELATED"/>
    <property type="match status" value="1"/>
</dbReference>
<evidence type="ECO:0000313" key="2">
    <source>
        <dbReference type="Proteomes" id="UP001375382"/>
    </source>
</evidence>
<keyword evidence="2" id="KW-1185">Reference proteome</keyword>
<sequence>MALLTEQQLQALGFKALGRKVRISDKASIYNASNISIGDNVRIDDFVVLSAGSGGITLGSHIHIAVYTSLIGAGAITIGDFANLSSRVSVYSSSDDYSGESMTNPCVPEEYKNVTHADVVVEKHVIVGCGSVILPGVTLHEGVAVGALSLVTKSCPSFGIYAGAPARFITERSNNVLNMEHRYVNTLNSSNSDK</sequence>
<dbReference type="Proteomes" id="UP001375382">
    <property type="component" value="Unassembled WGS sequence"/>
</dbReference>
<gene>
    <name evidence="1" type="ORF">MN202_01270</name>
</gene>
<protein>
    <submittedName>
        <fullName evidence="1">Acyltransferase</fullName>
    </submittedName>
</protein>